<organism evidence="2 3">
    <name type="scientific">Marasmiellus scandens</name>
    <dbReference type="NCBI Taxonomy" id="2682957"/>
    <lineage>
        <taxon>Eukaryota</taxon>
        <taxon>Fungi</taxon>
        <taxon>Dikarya</taxon>
        <taxon>Basidiomycota</taxon>
        <taxon>Agaricomycotina</taxon>
        <taxon>Agaricomycetes</taxon>
        <taxon>Agaricomycetidae</taxon>
        <taxon>Agaricales</taxon>
        <taxon>Marasmiineae</taxon>
        <taxon>Omphalotaceae</taxon>
        <taxon>Marasmiellus</taxon>
    </lineage>
</organism>
<feature type="compositionally biased region" description="Low complexity" evidence="1">
    <location>
        <begin position="53"/>
        <end position="66"/>
    </location>
</feature>
<feature type="compositionally biased region" description="Basic and acidic residues" evidence="1">
    <location>
        <begin position="145"/>
        <end position="158"/>
    </location>
</feature>
<feature type="region of interest" description="Disordered" evidence="1">
    <location>
        <begin position="40"/>
        <end position="66"/>
    </location>
</feature>
<gene>
    <name evidence="2" type="ORF">VKT23_019129</name>
</gene>
<feature type="compositionally biased region" description="Basic residues" evidence="1">
    <location>
        <begin position="40"/>
        <end position="52"/>
    </location>
</feature>
<evidence type="ECO:0000256" key="1">
    <source>
        <dbReference type="SAM" id="MobiDB-lite"/>
    </source>
</evidence>
<dbReference type="EMBL" id="JBANRG010000094">
    <property type="protein sequence ID" value="KAK7436418.1"/>
    <property type="molecule type" value="Genomic_DNA"/>
</dbReference>
<feature type="compositionally biased region" description="Low complexity" evidence="1">
    <location>
        <begin position="304"/>
        <end position="318"/>
    </location>
</feature>
<accession>A0ABR1IM24</accession>
<keyword evidence="3" id="KW-1185">Reference proteome</keyword>
<feature type="compositionally biased region" description="Basic and acidic residues" evidence="1">
    <location>
        <begin position="239"/>
        <end position="259"/>
    </location>
</feature>
<evidence type="ECO:0000313" key="3">
    <source>
        <dbReference type="Proteomes" id="UP001498398"/>
    </source>
</evidence>
<name>A0ABR1IM24_9AGAR</name>
<evidence type="ECO:0000313" key="2">
    <source>
        <dbReference type="EMBL" id="KAK7436418.1"/>
    </source>
</evidence>
<dbReference type="Proteomes" id="UP001498398">
    <property type="component" value="Unassembled WGS sequence"/>
</dbReference>
<comment type="caution">
    <text evidence="2">The sequence shown here is derived from an EMBL/GenBank/DDBJ whole genome shotgun (WGS) entry which is preliminary data.</text>
</comment>
<feature type="compositionally biased region" description="Pro residues" evidence="1">
    <location>
        <begin position="275"/>
        <end position="285"/>
    </location>
</feature>
<proteinExistence type="predicted"/>
<sequence>MKISMVTGLVWLYCCLNQLKIHSQPLNEFFSFRRHRISARQARSRHPSRHSRQSSSSSITSPSPYASPYITAERARSQIPRTHFLAPYPRIPPASYSASPSANAGYNIDLAGVPSSAQLSQLARHGSLALSPRTRTRTRAVNVDEGGRRLDSGPRAGDEDYGYGSSDGHGEKDDLPAYDKHGGPPGYVEVQFPGMITGVGAGGGCGIATTATAQEADGGGAGGMLRRLGMGPLGLLRGDNNRNTDVERDAERNAERHDDTESEESQLQHGASLSSPPPTSVPPPALSSTAAGINTRMSEDDADPTSTSSTTTTTIASPPADPASRQVEPAHTSSAS</sequence>
<feature type="compositionally biased region" description="Basic and acidic residues" evidence="1">
    <location>
        <begin position="168"/>
        <end position="182"/>
    </location>
</feature>
<protein>
    <submittedName>
        <fullName evidence="2">Uncharacterized protein</fullName>
    </submittedName>
</protein>
<reference evidence="2 3" key="1">
    <citation type="submission" date="2024-01" db="EMBL/GenBank/DDBJ databases">
        <title>A draft genome for the cacao thread blight pathogen Marasmiellus scandens.</title>
        <authorList>
            <person name="Baruah I.K."/>
            <person name="Leung J."/>
            <person name="Bukari Y."/>
            <person name="Amoako-Attah I."/>
            <person name="Meinhardt L.W."/>
            <person name="Bailey B.A."/>
            <person name="Cohen S.P."/>
        </authorList>
    </citation>
    <scope>NUCLEOTIDE SEQUENCE [LARGE SCALE GENOMIC DNA]</scope>
    <source>
        <strain evidence="2 3">GH-19</strain>
    </source>
</reference>
<feature type="region of interest" description="Disordered" evidence="1">
    <location>
        <begin position="142"/>
        <end position="183"/>
    </location>
</feature>
<feature type="region of interest" description="Disordered" evidence="1">
    <location>
        <begin position="232"/>
        <end position="336"/>
    </location>
</feature>